<organism evidence="1 2">
    <name type="scientific">Schumannella soli</name>
    <dbReference type="NCBI Taxonomy" id="2590779"/>
    <lineage>
        <taxon>Bacteria</taxon>
        <taxon>Bacillati</taxon>
        <taxon>Actinomycetota</taxon>
        <taxon>Actinomycetes</taxon>
        <taxon>Micrococcales</taxon>
        <taxon>Microbacteriaceae</taxon>
        <taxon>Schumannella</taxon>
    </lineage>
</organism>
<dbReference type="Proteomes" id="UP000316252">
    <property type="component" value="Unassembled WGS sequence"/>
</dbReference>
<dbReference type="AlphaFoldDB" id="A0A506XXX5"/>
<name>A0A506XXX5_9MICO</name>
<gene>
    <name evidence="1" type="ORF">FJ657_13150</name>
</gene>
<evidence type="ECO:0000313" key="2">
    <source>
        <dbReference type="Proteomes" id="UP000316252"/>
    </source>
</evidence>
<keyword evidence="2" id="KW-1185">Reference proteome</keyword>
<reference evidence="1 2" key="1">
    <citation type="submission" date="2019-06" db="EMBL/GenBank/DDBJ databases">
        <authorList>
            <person name="Li F."/>
        </authorList>
    </citation>
    <scope>NUCLEOTIDE SEQUENCE [LARGE SCALE GENOMIC DNA]</scope>
    <source>
        <strain evidence="1 2">10F1D-1</strain>
    </source>
</reference>
<dbReference type="RefSeq" id="WP_141164180.1">
    <property type="nucleotide sequence ID" value="NZ_VHQG01000004.1"/>
</dbReference>
<dbReference type="OrthoDB" id="10012755at2"/>
<evidence type="ECO:0000313" key="1">
    <source>
        <dbReference type="EMBL" id="TPW74542.1"/>
    </source>
</evidence>
<accession>A0A506XXX5</accession>
<sequence>MSAAIHTLALGVRPSGGATLAVYRLGLALTVWARRRAAESAERDARTRADATLLRENARARVERERRAELQRAFLIR</sequence>
<dbReference type="EMBL" id="VHQG01000004">
    <property type="protein sequence ID" value="TPW74542.1"/>
    <property type="molecule type" value="Genomic_DNA"/>
</dbReference>
<comment type="caution">
    <text evidence="1">The sequence shown here is derived from an EMBL/GenBank/DDBJ whole genome shotgun (WGS) entry which is preliminary data.</text>
</comment>
<protein>
    <submittedName>
        <fullName evidence="1">Uncharacterized protein</fullName>
    </submittedName>
</protein>
<proteinExistence type="predicted"/>